<keyword evidence="5" id="KW-0053">Apoptosis</keyword>
<feature type="transmembrane region" description="Helical" evidence="12">
    <location>
        <begin position="124"/>
        <end position="146"/>
    </location>
</feature>
<dbReference type="GO" id="GO:0005778">
    <property type="term" value="C:peroxisomal membrane"/>
    <property type="evidence" value="ECO:0007669"/>
    <property type="project" value="UniProtKB-SubCell"/>
</dbReference>
<evidence type="ECO:0000256" key="1">
    <source>
        <dbReference type="ARBA" id="ARBA00004549"/>
    </source>
</evidence>
<dbReference type="FunFam" id="1.25.40.10:FF:000147">
    <property type="entry name" value="Mitochondrial fission 1 protein"/>
    <property type="match status" value="1"/>
</dbReference>
<comment type="subcellular location">
    <subcellularLocation>
        <location evidence="2">Mitochondrion outer membrane</location>
        <topology evidence="2">Single-pass membrane protein</topology>
    </subcellularLocation>
    <subcellularLocation>
        <location evidence="1">Peroxisome membrane</location>
        <topology evidence="1">Single-pass membrane protein</topology>
    </subcellularLocation>
</comment>
<name>A0A482WTD5_LAOST</name>
<dbReference type="FunCoup" id="A0A482WTD5">
    <property type="interactions" value="1073"/>
</dbReference>
<evidence type="ECO:0000313" key="14">
    <source>
        <dbReference type="Proteomes" id="UP000291343"/>
    </source>
</evidence>
<comment type="domain">
    <text evidence="11">The C-terminus is required for mitochondrial localization, while the N-terminus is necessary for mitochondrial fission.</text>
</comment>
<dbReference type="Gene3D" id="1.25.40.10">
    <property type="entry name" value="Tetratricopeptide repeat domain"/>
    <property type="match status" value="1"/>
</dbReference>
<keyword evidence="10" id="KW-0576">Peroxisome</keyword>
<organism evidence="13 14">
    <name type="scientific">Laodelphax striatellus</name>
    <name type="common">Small brown planthopper</name>
    <name type="synonym">Delphax striatella</name>
    <dbReference type="NCBI Taxonomy" id="195883"/>
    <lineage>
        <taxon>Eukaryota</taxon>
        <taxon>Metazoa</taxon>
        <taxon>Ecdysozoa</taxon>
        <taxon>Arthropoda</taxon>
        <taxon>Hexapoda</taxon>
        <taxon>Insecta</taxon>
        <taxon>Pterygota</taxon>
        <taxon>Neoptera</taxon>
        <taxon>Paraneoptera</taxon>
        <taxon>Hemiptera</taxon>
        <taxon>Auchenorrhyncha</taxon>
        <taxon>Fulgoroidea</taxon>
        <taxon>Delphacidae</taxon>
        <taxon>Criomorphinae</taxon>
        <taxon>Laodelphax</taxon>
    </lineage>
</organism>
<dbReference type="Proteomes" id="UP000291343">
    <property type="component" value="Unassembled WGS sequence"/>
</dbReference>
<dbReference type="GO" id="GO:0000422">
    <property type="term" value="P:autophagy of mitochondrion"/>
    <property type="evidence" value="ECO:0007669"/>
    <property type="project" value="TreeGrafter"/>
</dbReference>
<dbReference type="SMR" id="A0A482WTD5"/>
<reference evidence="13 14" key="1">
    <citation type="journal article" date="2017" name="Gigascience">
        <title>Genome sequence of the small brown planthopper, Laodelphax striatellus.</title>
        <authorList>
            <person name="Zhu J."/>
            <person name="Jiang F."/>
            <person name="Wang X."/>
            <person name="Yang P."/>
            <person name="Bao Y."/>
            <person name="Zhao W."/>
            <person name="Wang W."/>
            <person name="Lu H."/>
            <person name="Wang Q."/>
            <person name="Cui N."/>
            <person name="Li J."/>
            <person name="Chen X."/>
            <person name="Luo L."/>
            <person name="Yu J."/>
            <person name="Kang L."/>
            <person name="Cui F."/>
        </authorList>
    </citation>
    <scope>NUCLEOTIDE SEQUENCE [LARGE SCALE GENOMIC DNA]</scope>
    <source>
        <strain evidence="13">Lst14</strain>
    </source>
</reference>
<dbReference type="Pfam" id="PF14852">
    <property type="entry name" value="Fis1_TPR_N"/>
    <property type="match status" value="1"/>
</dbReference>
<comment type="function">
    <text evidence="11">Involved in the fragmentation of the mitochondrial network and its perinuclear clustering.</text>
</comment>
<dbReference type="STRING" id="195883.A0A482WTD5"/>
<keyword evidence="8 11" id="KW-0496">Mitochondrion</keyword>
<evidence type="ECO:0000256" key="5">
    <source>
        <dbReference type="ARBA" id="ARBA00022703"/>
    </source>
</evidence>
<evidence type="ECO:0000256" key="10">
    <source>
        <dbReference type="ARBA" id="ARBA00023140"/>
    </source>
</evidence>
<protein>
    <recommendedName>
        <fullName evidence="11">Mitochondrial fission 1 protein</fullName>
    </recommendedName>
</protein>
<dbReference type="AlphaFoldDB" id="A0A482WTD5"/>
<comment type="similarity">
    <text evidence="3 11">Belongs to the FIS1 family.</text>
</comment>
<dbReference type="InParanoid" id="A0A482WTD5"/>
<dbReference type="EMBL" id="QKKF02026418">
    <property type="protein sequence ID" value="RZF36431.1"/>
    <property type="molecule type" value="Genomic_DNA"/>
</dbReference>
<dbReference type="SUPFAM" id="SSF48452">
    <property type="entry name" value="TPR-like"/>
    <property type="match status" value="1"/>
</dbReference>
<dbReference type="InterPro" id="IPR028061">
    <property type="entry name" value="Fis1_TPR_C"/>
</dbReference>
<evidence type="ECO:0000256" key="8">
    <source>
        <dbReference type="ARBA" id="ARBA00023128"/>
    </source>
</evidence>
<dbReference type="GO" id="GO:0016559">
    <property type="term" value="P:peroxisome fission"/>
    <property type="evidence" value="ECO:0007669"/>
    <property type="project" value="TreeGrafter"/>
</dbReference>
<proteinExistence type="inferred from homology"/>
<evidence type="ECO:0000256" key="6">
    <source>
        <dbReference type="ARBA" id="ARBA00022787"/>
    </source>
</evidence>
<dbReference type="GO" id="GO:0005741">
    <property type="term" value="C:mitochondrial outer membrane"/>
    <property type="evidence" value="ECO:0007669"/>
    <property type="project" value="UniProtKB-SubCell"/>
</dbReference>
<dbReference type="CDD" id="cd12212">
    <property type="entry name" value="Fis1"/>
    <property type="match status" value="1"/>
</dbReference>
<sequence length="148" mass="16966">MEETLDEVVSLDDLQKFERAYNEQLFTDSVTKETQFNYAWCLVRSKYPADIRKGLILLEELFKRDQSEEGKRDYLYYLAVGNARIKDYAKALQFVRAFLHIEPGNSQVQNLETIVKKRMEREGLVGIAVASGFIIAIGAVLGLILAKR</sequence>
<evidence type="ECO:0000256" key="7">
    <source>
        <dbReference type="ARBA" id="ARBA00022989"/>
    </source>
</evidence>
<dbReference type="OrthoDB" id="421154at2759"/>
<dbReference type="InterPro" id="IPR011990">
    <property type="entry name" value="TPR-like_helical_dom_sf"/>
</dbReference>
<dbReference type="InterPro" id="IPR033745">
    <property type="entry name" value="Fis1_cytosol"/>
</dbReference>
<evidence type="ECO:0000256" key="2">
    <source>
        <dbReference type="ARBA" id="ARBA00004572"/>
    </source>
</evidence>
<dbReference type="GO" id="GO:0043653">
    <property type="term" value="P:mitochondrial fragmentation involved in apoptotic process"/>
    <property type="evidence" value="ECO:0007669"/>
    <property type="project" value="TreeGrafter"/>
</dbReference>
<dbReference type="InterPro" id="IPR028058">
    <property type="entry name" value="Fis1_TPR_N"/>
</dbReference>
<keyword evidence="7 12" id="KW-1133">Transmembrane helix</keyword>
<keyword evidence="9 11" id="KW-0472">Membrane</keyword>
<dbReference type="PIRSF" id="PIRSF008835">
    <property type="entry name" value="TPR_repeat_11_Fis1"/>
    <property type="match status" value="1"/>
</dbReference>
<keyword evidence="6 11" id="KW-1000">Mitochondrion outer membrane</keyword>
<dbReference type="Pfam" id="PF14853">
    <property type="entry name" value="Fis1_TPR_C"/>
    <property type="match status" value="1"/>
</dbReference>
<dbReference type="InterPro" id="IPR016543">
    <property type="entry name" value="Fis1"/>
</dbReference>
<dbReference type="PANTHER" id="PTHR13247">
    <property type="entry name" value="TETRATRICOPEPTIDE REPEAT PROTEIN 11 TPR REPEAT PROTEIN 11"/>
    <property type="match status" value="1"/>
</dbReference>
<keyword evidence="14" id="KW-1185">Reference proteome</keyword>
<dbReference type="GO" id="GO:0000266">
    <property type="term" value="P:mitochondrial fission"/>
    <property type="evidence" value="ECO:0007669"/>
    <property type="project" value="UniProtKB-UniRule"/>
</dbReference>
<evidence type="ECO:0000313" key="13">
    <source>
        <dbReference type="EMBL" id="RZF36431.1"/>
    </source>
</evidence>
<keyword evidence="4 12" id="KW-0812">Transmembrane</keyword>
<evidence type="ECO:0000256" key="9">
    <source>
        <dbReference type="ARBA" id="ARBA00023136"/>
    </source>
</evidence>
<evidence type="ECO:0000256" key="3">
    <source>
        <dbReference type="ARBA" id="ARBA00008937"/>
    </source>
</evidence>
<evidence type="ECO:0000256" key="4">
    <source>
        <dbReference type="ARBA" id="ARBA00022692"/>
    </source>
</evidence>
<accession>A0A482WTD5</accession>
<gene>
    <name evidence="13" type="ORF">LSTR_LSTR010851</name>
</gene>
<evidence type="ECO:0000256" key="11">
    <source>
        <dbReference type="PIRNR" id="PIRNR008835"/>
    </source>
</evidence>
<comment type="caution">
    <text evidence="13">The sequence shown here is derived from an EMBL/GenBank/DDBJ whole genome shotgun (WGS) entry which is preliminary data.</text>
</comment>
<evidence type="ECO:0000256" key="12">
    <source>
        <dbReference type="SAM" id="Phobius"/>
    </source>
</evidence>
<dbReference type="PANTHER" id="PTHR13247:SF0">
    <property type="entry name" value="MITOCHONDRIAL FISSION 1 PROTEIN"/>
    <property type="match status" value="1"/>
</dbReference>